<comment type="function">
    <text evidence="2 7">Converts N-acetylmannosamine-6-phosphate (ManNAc-6-P) to N-acetylglucosamine-6-phosphate (GlcNAc-6-P).</text>
</comment>
<sequence length="232" mass="25459">MKKEEIFNAIKGGLIVSCQALEHEPLHGSYIMSKMALAAQMGGAVGIRANSGKDIVAIKEKVNLPVIGIVKRNYPDSEVYITPTIEEVREVVQAGAEIVAVDATKRKRPNNIMLKDFVRQVKKEFPQIILMADISDFEEGVTAEELGFDIVGTTLSGYTEYTKGVSLPNFHLMKTLVNRLSVPVIAEGGIWTPEQLRKVMDIGVHAAVVGTAITRPQEITKRFVQILGKSNN</sequence>
<name>A0A1B7KT82_PARTM</name>
<dbReference type="RefSeq" id="WP_064550951.1">
    <property type="nucleotide sequence ID" value="NZ_LXMA01000012.1"/>
</dbReference>
<dbReference type="GO" id="GO:0047465">
    <property type="term" value="F:N-acylglucosamine-6-phosphate 2-epimerase activity"/>
    <property type="evidence" value="ECO:0007669"/>
    <property type="project" value="UniProtKB-EC"/>
</dbReference>
<dbReference type="OrthoDB" id="9781704at2"/>
<keyword evidence="6 7" id="KW-0119">Carbohydrate metabolism</keyword>
<dbReference type="GO" id="GO:0005975">
    <property type="term" value="P:carbohydrate metabolic process"/>
    <property type="evidence" value="ECO:0007669"/>
    <property type="project" value="UniProtKB-UniRule"/>
</dbReference>
<dbReference type="UniPathway" id="UPA00629">
    <property type="reaction ID" value="UER00682"/>
</dbReference>
<dbReference type="GO" id="GO:0019262">
    <property type="term" value="P:N-acetylneuraminate catabolic process"/>
    <property type="evidence" value="ECO:0007669"/>
    <property type="project" value="UniProtKB-UniRule"/>
</dbReference>
<dbReference type="HAMAP" id="MF_01235">
    <property type="entry name" value="ManNAc6P_epimer"/>
    <property type="match status" value="1"/>
</dbReference>
<evidence type="ECO:0000256" key="2">
    <source>
        <dbReference type="ARBA" id="ARBA00002147"/>
    </source>
</evidence>
<reference evidence="9" key="1">
    <citation type="submission" date="2016-05" db="EMBL/GenBank/DDBJ databases">
        <authorList>
            <person name="Wang W."/>
            <person name="Zhu L."/>
        </authorList>
    </citation>
    <scope>NUCLEOTIDE SEQUENCE [LARGE SCALE GENOMIC DNA]</scope>
    <source>
        <strain evidence="9">W-2</strain>
    </source>
</reference>
<dbReference type="NCBIfam" id="NF002231">
    <property type="entry name" value="PRK01130.1"/>
    <property type="match status" value="1"/>
</dbReference>
<dbReference type="InterPro" id="IPR011060">
    <property type="entry name" value="RibuloseP-bd_barrel"/>
</dbReference>
<comment type="pathway">
    <text evidence="3 7">Amino-sugar metabolism; N-acetylneuraminate degradation; D-fructose 6-phosphate from N-acetylneuraminate: step 3/5.</text>
</comment>
<dbReference type="GO" id="GO:0005829">
    <property type="term" value="C:cytosol"/>
    <property type="evidence" value="ECO:0007669"/>
    <property type="project" value="TreeGrafter"/>
</dbReference>
<dbReference type="EMBL" id="LXMA01000012">
    <property type="protein sequence ID" value="OAT73282.1"/>
    <property type="molecule type" value="Genomic_DNA"/>
</dbReference>
<dbReference type="PANTHER" id="PTHR36204:SF1">
    <property type="entry name" value="N-ACETYLMANNOSAMINE-6-PHOSPHATE 2-EPIMERASE-RELATED"/>
    <property type="match status" value="1"/>
</dbReference>
<evidence type="ECO:0000313" key="9">
    <source>
        <dbReference type="Proteomes" id="UP000078290"/>
    </source>
</evidence>
<dbReference type="InterPro" id="IPR013785">
    <property type="entry name" value="Aldolase_TIM"/>
</dbReference>
<dbReference type="Pfam" id="PF04131">
    <property type="entry name" value="NanE"/>
    <property type="match status" value="1"/>
</dbReference>
<evidence type="ECO:0000256" key="5">
    <source>
        <dbReference type="ARBA" id="ARBA00023235"/>
    </source>
</evidence>
<protein>
    <recommendedName>
        <fullName evidence="7">Putative N-acetylmannosamine-6-phosphate 2-epimerase</fullName>
        <ecNumber evidence="7">5.1.3.9</ecNumber>
    </recommendedName>
    <alternativeName>
        <fullName evidence="7">ManNAc-6-P epimerase</fullName>
    </alternativeName>
</protein>
<dbReference type="PANTHER" id="PTHR36204">
    <property type="entry name" value="N-ACETYLMANNOSAMINE-6-PHOSPHATE 2-EPIMERASE-RELATED"/>
    <property type="match status" value="1"/>
</dbReference>
<evidence type="ECO:0000256" key="7">
    <source>
        <dbReference type="HAMAP-Rule" id="MF_01235"/>
    </source>
</evidence>
<accession>A0A1B7KT82</accession>
<dbReference type="Gene3D" id="3.20.20.70">
    <property type="entry name" value="Aldolase class I"/>
    <property type="match status" value="1"/>
</dbReference>
<comment type="similarity">
    <text evidence="4 7">Belongs to the NanE family.</text>
</comment>
<evidence type="ECO:0000256" key="3">
    <source>
        <dbReference type="ARBA" id="ARBA00005081"/>
    </source>
</evidence>
<evidence type="ECO:0000256" key="6">
    <source>
        <dbReference type="ARBA" id="ARBA00023277"/>
    </source>
</evidence>
<dbReference type="CDD" id="cd04729">
    <property type="entry name" value="NanE"/>
    <property type="match status" value="1"/>
</dbReference>
<dbReference type="SUPFAM" id="SSF51366">
    <property type="entry name" value="Ribulose-phoshate binding barrel"/>
    <property type="match status" value="1"/>
</dbReference>
<comment type="catalytic activity">
    <reaction evidence="1 7">
        <text>an N-acyl-D-glucosamine 6-phosphate = an N-acyl-D-mannosamine 6-phosphate</text>
        <dbReference type="Rhea" id="RHEA:23932"/>
        <dbReference type="ChEBI" id="CHEBI:57599"/>
        <dbReference type="ChEBI" id="CHEBI:57666"/>
        <dbReference type="EC" id="5.1.3.9"/>
    </reaction>
</comment>
<dbReference type="FunFam" id="3.20.20.70:FF:000035">
    <property type="entry name" value="Putative N-acetylmannosamine-6-phosphate 2-epimerase"/>
    <property type="match status" value="1"/>
</dbReference>
<dbReference type="AlphaFoldDB" id="A0A1B7KT82"/>
<evidence type="ECO:0000256" key="1">
    <source>
        <dbReference type="ARBA" id="ARBA00000056"/>
    </source>
</evidence>
<evidence type="ECO:0000313" key="8">
    <source>
        <dbReference type="EMBL" id="OAT73282.1"/>
    </source>
</evidence>
<dbReference type="InterPro" id="IPR007260">
    <property type="entry name" value="NanE"/>
</dbReference>
<dbReference type="Proteomes" id="UP000078290">
    <property type="component" value="Unassembled WGS sequence"/>
</dbReference>
<comment type="caution">
    <text evidence="8">The sequence shown here is derived from an EMBL/GenBank/DDBJ whole genome shotgun (WGS) entry which is preliminary data.</text>
</comment>
<proteinExistence type="inferred from homology"/>
<keyword evidence="5 7" id="KW-0413">Isomerase</keyword>
<evidence type="ECO:0000256" key="4">
    <source>
        <dbReference type="ARBA" id="ARBA00007439"/>
    </source>
</evidence>
<gene>
    <name evidence="7" type="primary">nanE</name>
    <name evidence="8" type="ORF">A7K69_04690</name>
</gene>
<dbReference type="EC" id="5.1.3.9" evidence="7"/>
<organism evidence="8 9">
    <name type="scientific">Parageobacillus thermoglucosidasius</name>
    <name type="common">Geobacillus thermoglucosidasius</name>
    <dbReference type="NCBI Taxonomy" id="1426"/>
    <lineage>
        <taxon>Bacteria</taxon>
        <taxon>Bacillati</taxon>
        <taxon>Bacillota</taxon>
        <taxon>Bacilli</taxon>
        <taxon>Bacillales</taxon>
        <taxon>Anoxybacillaceae</taxon>
        <taxon>Parageobacillus</taxon>
    </lineage>
</organism>
<dbReference type="GO" id="GO:0006053">
    <property type="term" value="P:N-acetylmannosamine catabolic process"/>
    <property type="evidence" value="ECO:0007669"/>
    <property type="project" value="TreeGrafter"/>
</dbReference>